<keyword evidence="3 4" id="KW-0808">Transferase</keyword>
<comment type="similarity">
    <text evidence="1 4">Belongs to the UDP-glycosyltransferase family.</text>
</comment>
<evidence type="ECO:0000256" key="2">
    <source>
        <dbReference type="ARBA" id="ARBA00022676"/>
    </source>
</evidence>
<evidence type="ECO:0000256" key="3">
    <source>
        <dbReference type="ARBA" id="ARBA00022679"/>
    </source>
</evidence>
<organism evidence="6 7">
    <name type="scientific">Rubroshorea leprosula</name>
    <dbReference type="NCBI Taxonomy" id="152421"/>
    <lineage>
        <taxon>Eukaryota</taxon>
        <taxon>Viridiplantae</taxon>
        <taxon>Streptophyta</taxon>
        <taxon>Embryophyta</taxon>
        <taxon>Tracheophyta</taxon>
        <taxon>Spermatophyta</taxon>
        <taxon>Magnoliopsida</taxon>
        <taxon>eudicotyledons</taxon>
        <taxon>Gunneridae</taxon>
        <taxon>Pentapetalae</taxon>
        <taxon>rosids</taxon>
        <taxon>malvids</taxon>
        <taxon>Malvales</taxon>
        <taxon>Dipterocarpaceae</taxon>
        <taxon>Rubroshorea</taxon>
    </lineage>
</organism>
<gene>
    <name evidence="6" type="ORF">SLEP1_g37235</name>
</gene>
<dbReference type="EC" id="2.4.1.-" evidence="5"/>
<evidence type="ECO:0000256" key="4">
    <source>
        <dbReference type="RuleBase" id="RU003718"/>
    </source>
</evidence>
<dbReference type="Gene3D" id="3.40.50.2000">
    <property type="entry name" value="Glycogen Phosphorylase B"/>
    <property type="match status" value="2"/>
</dbReference>
<dbReference type="AlphaFoldDB" id="A0AAV5KUR5"/>
<reference evidence="6 7" key="1">
    <citation type="journal article" date="2021" name="Commun. Biol.">
        <title>The genome of Shorea leprosula (Dipterocarpaceae) highlights the ecological relevance of drought in aseasonal tropical rainforests.</title>
        <authorList>
            <person name="Ng K.K.S."/>
            <person name="Kobayashi M.J."/>
            <person name="Fawcett J.A."/>
            <person name="Hatakeyama M."/>
            <person name="Paape T."/>
            <person name="Ng C.H."/>
            <person name="Ang C.C."/>
            <person name="Tnah L.H."/>
            <person name="Lee C.T."/>
            <person name="Nishiyama T."/>
            <person name="Sese J."/>
            <person name="O'Brien M.J."/>
            <person name="Copetti D."/>
            <person name="Mohd Noor M.I."/>
            <person name="Ong R.C."/>
            <person name="Putra M."/>
            <person name="Sireger I.Z."/>
            <person name="Indrioko S."/>
            <person name="Kosugi Y."/>
            <person name="Izuno A."/>
            <person name="Isagi Y."/>
            <person name="Lee S.L."/>
            <person name="Shimizu K.K."/>
        </authorList>
    </citation>
    <scope>NUCLEOTIDE SEQUENCE [LARGE SCALE GENOMIC DNA]</scope>
    <source>
        <strain evidence="6">214</strain>
    </source>
</reference>
<dbReference type="InterPro" id="IPR050481">
    <property type="entry name" value="UDP-glycosyltransf_plant"/>
</dbReference>
<keyword evidence="2 4" id="KW-0328">Glycosyltransferase</keyword>
<comment type="caution">
    <text evidence="6">The sequence shown here is derived from an EMBL/GenBank/DDBJ whole genome shotgun (WGS) entry which is preliminary data.</text>
</comment>
<dbReference type="PANTHER" id="PTHR48048">
    <property type="entry name" value="GLYCOSYLTRANSFERASE"/>
    <property type="match status" value="1"/>
</dbReference>
<proteinExistence type="inferred from homology"/>
<dbReference type="InterPro" id="IPR035595">
    <property type="entry name" value="UDP_glycos_trans_CS"/>
</dbReference>
<dbReference type="PROSITE" id="PS00375">
    <property type="entry name" value="UDPGT"/>
    <property type="match status" value="1"/>
</dbReference>
<dbReference type="EMBL" id="BPVZ01000078">
    <property type="protein sequence ID" value="GKV28148.1"/>
    <property type="molecule type" value="Genomic_DNA"/>
</dbReference>
<evidence type="ECO:0000256" key="5">
    <source>
        <dbReference type="RuleBase" id="RU362057"/>
    </source>
</evidence>
<keyword evidence="7" id="KW-1185">Reference proteome</keyword>
<dbReference type="FunFam" id="3.40.50.2000:FF:000056">
    <property type="entry name" value="Glycosyltransferase"/>
    <property type="match status" value="1"/>
</dbReference>
<dbReference type="CDD" id="cd03784">
    <property type="entry name" value="GT1_Gtf-like"/>
    <property type="match status" value="1"/>
</dbReference>
<sequence>MKKPELVFIPAPVMGHLISAVEAAKLLVDINDRLSITVLIIKPLLESEVTGYVQSLSATTSFSDRIRFIDLPQPPKDELAHIPRAKFFTTYVESHKPLVKEAIFTRSEESVLTGFVVDMFCLSMMDLATELGVPSYVFFTSNVAFLGLLFYLQTLQDEQNMDVSEFDGSDSELPFPGFVNPLPAKALPTSVIQKDSSPIISEMVRRLRQTEGIMVNSFVEIESHALESLSYAENIPPIFPVGPILNLKGDGHDQSCSGEFDVMQWLDDQPPSSVVFLCFGSMGSFGEDQVQEIARALEQSGHRFLWSLRKPQPKGTISPPTDYSNLEEVLPEGFLDRTVEIGKVIGWAPQVSVLAHPAIGGFVSHCGWNSTLESIWFGVPIAAWPVYAEQQFNAFQLVKELGLAVEIKMDYNKGLRLEIEPPIVTVEEIKRGIVGLMEPESDVRKKMKVMSEKSRKASVKKGGSSYSSLQDFIGHVLGNMP</sequence>
<name>A0AAV5KUR5_9ROSI</name>
<evidence type="ECO:0000256" key="1">
    <source>
        <dbReference type="ARBA" id="ARBA00009995"/>
    </source>
</evidence>
<dbReference type="PANTHER" id="PTHR48048:SF45">
    <property type="entry name" value="GLYCOSYLTRANSFERASE"/>
    <property type="match status" value="1"/>
</dbReference>
<evidence type="ECO:0000313" key="7">
    <source>
        <dbReference type="Proteomes" id="UP001054252"/>
    </source>
</evidence>
<dbReference type="Pfam" id="PF00201">
    <property type="entry name" value="UDPGT"/>
    <property type="match status" value="1"/>
</dbReference>
<dbReference type="FunFam" id="3.40.50.2000:FF:000080">
    <property type="entry name" value="Glycosyltransferase"/>
    <property type="match status" value="1"/>
</dbReference>
<dbReference type="SUPFAM" id="SSF53756">
    <property type="entry name" value="UDP-Glycosyltransferase/glycogen phosphorylase"/>
    <property type="match status" value="1"/>
</dbReference>
<accession>A0AAV5KUR5</accession>
<dbReference type="InterPro" id="IPR002213">
    <property type="entry name" value="UDP_glucos_trans"/>
</dbReference>
<dbReference type="Proteomes" id="UP001054252">
    <property type="component" value="Unassembled WGS sequence"/>
</dbReference>
<evidence type="ECO:0000313" key="6">
    <source>
        <dbReference type="EMBL" id="GKV28148.1"/>
    </source>
</evidence>
<dbReference type="GO" id="GO:0035251">
    <property type="term" value="F:UDP-glucosyltransferase activity"/>
    <property type="evidence" value="ECO:0007669"/>
    <property type="project" value="InterPro"/>
</dbReference>
<protein>
    <recommendedName>
        <fullName evidence="5">Glycosyltransferase</fullName>
        <ecNumber evidence="5">2.4.1.-</ecNumber>
    </recommendedName>
</protein>